<dbReference type="EMBL" id="QCYK01000001">
    <property type="protein sequence ID" value="PUZ29869.1"/>
    <property type="molecule type" value="Genomic_DNA"/>
</dbReference>
<dbReference type="AlphaFoldDB" id="A0A2T7BQE4"/>
<organism evidence="2 3">
    <name type="scientific">Chitinophaga parva</name>
    <dbReference type="NCBI Taxonomy" id="2169414"/>
    <lineage>
        <taxon>Bacteria</taxon>
        <taxon>Pseudomonadati</taxon>
        <taxon>Bacteroidota</taxon>
        <taxon>Chitinophagia</taxon>
        <taxon>Chitinophagales</taxon>
        <taxon>Chitinophagaceae</taxon>
        <taxon>Chitinophaga</taxon>
    </lineage>
</organism>
<dbReference type="OrthoDB" id="9768004at2"/>
<protein>
    <submittedName>
        <fullName evidence="2">Sulfatase-modifying factor protein</fullName>
    </submittedName>
</protein>
<dbReference type="InterPro" id="IPR051043">
    <property type="entry name" value="Sulfatase_Mod_Factor_Kinase"/>
</dbReference>
<reference evidence="2 3" key="1">
    <citation type="submission" date="2018-04" db="EMBL/GenBank/DDBJ databases">
        <title>Chitinophaga fuyangensis sp. nov., isolated from soil in a chemical factory.</title>
        <authorList>
            <person name="Chen K."/>
        </authorList>
    </citation>
    <scope>NUCLEOTIDE SEQUENCE [LARGE SCALE GENOMIC DNA]</scope>
    <source>
        <strain evidence="2 3">LY-1</strain>
    </source>
</reference>
<evidence type="ECO:0000259" key="1">
    <source>
        <dbReference type="Pfam" id="PF03781"/>
    </source>
</evidence>
<proteinExistence type="predicted"/>
<feature type="domain" description="Sulfatase-modifying factor enzyme-like" evidence="1">
    <location>
        <begin position="420"/>
        <end position="623"/>
    </location>
</feature>
<dbReference type="Proteomes" id="UP000244450">
    <property type="component" value="Unassembled WGS sequence"/>
</dbReference>
<comment type="caution">
    <text evidence="2">The sequence shown here is derived from an EMBL/GenBank/DDBJ whole genome shotgun (WGS) entry which is preliminary data.</text>
</comment>
<dbReference type="PANTHER" id="PTHR23150">
    <property type="entry name" value="SULFATASE MODIFYING FACTOR 1, 2"/>
    <property type="match status" value="1"/>
</dbReference>
<dbReference type="SUPFAM" id="SSF56436">
    <property type="entry name" value="C-type lectin-like"/>
    <property type="match status" value="1"/>
</dbReference>
<dbReference type="InterPro" id="IPR042095">
    <property type="entry name" value="SUMF_sf"/>
</dbReference>
<evidence type="ECO:0000313" key="3">
    <source>
        <dbReference type="Proteomes" id="UP000244450"/>
    </source>
</evidence>
<dbReference type="Gene3D" id="3.90.1580.10">
    <property type="entry name" value="paralog of FGE (formylglycine-generating enzyme)"/>
    <property type="match status" value="1"/>
</dbReference>
<dbReference type="InterPro" id="IPR005532">
    <property type="entry name" value="SUMF_dom"/>
</dbReference>
<dbReference type="PANTHER" id="PTHR23150:SF19">
    <property type="entry name" value="FORMYLGLYCINE-GENERATING ENZYME"/>
    <property type="match status" value="1"/>
</dbReference>
<name>A0A2T7BQE4_9BACT</name>
<dbReference type="GO" id="GO:0120147">
    <property type="term" value="F:formylglycine-generating oxidase activity"/>
    <property type="evidence" value="ECO:0007669"/>
    <property type="project" value="TreeGrafter"/>
</dbReference>
<dbReference type="Pfam" id="PF03781">
    <property type="entry name" value="FGE-sulfatase"/>
    <property type="match status" value="1"/>
</dbReference>
<dbReference type="InterPro" id="IPR016187">
    <property type="entry name" value="CTDL_fold"/>
</dbReference>
<gene>
    <name evidence="2" type="ORF">DCC81_07455</name>
</gene>
<accession>A0A2T7BQE4</accession>
<sequence length="626" mass="71626">MACDRFLYDPVHKRYTVDRYLADVKHRYGGLEAVLIWPTYPNIGIDNRNQFDWLASMPGGRDGVREMVRDFKQRGVRVFFPIMIWDTGTRAISNPMAAALIAEMQAVGADGLNGDTMFGVTEDFQQACDSIGYPVALQPEVAIDDLNMVKWNTMSWGYYWKYDHVPGVSVYKWLEPKHQVHITNRWIIDRTDDLQYAFFNGVGYNTWENIWGIWNGITERYAAAIKRIGHIYRAFPGAWSSAEWQPHFPAQSSGVFVSRFPQQGYTMYTLVNRDSVDKTGRQLQLPYQSGLRYFDIYNGRELHAAKEGDLVYLDFPVEANGFGAVLQMKSSLVDKRLMNVLAEMRQLSAKPLKSLSDRWTPLQQSITQVKKTVRYAAAPKGMVAIPGVKNYQFKTQGVMIEGNDLPDGIGVQHPWEAHPARSQTHGMDIDPFYMDKYPVTNKQFKAFLDATHYRPADEHNYLKDWKNGTYQEGWDDKPVTWVSLEDARAYASWAGKRLPHEWEWQYAGQGTDDRAYPWGNIMDSTLLPARDTGRVMRGPAAVNAFTRGASPFGVMDMVGNVWQWTDEYTDLHTRYAVLKGGGYYRPKGSDWYFPEATALFKYGKYLLMSPSMDRSGSVGFRCVADK</sequence>
<evidence type="ECO:0000313" key="2">
    <source>
        <dbReference type="EMBL" id="PUZ29869.1"/>
    </source>
</evidence>
<keyword evidence="3" id="KW-1185">Reference proteome</keyword>